<keyword evidence="1" id="KW-0243">Dynein</keyword>
<comment type="similarity">
    <text evidence="1">Belongs to the dynein light chain family.</text>
</comment>
<dbReference type="InterPro" id="IPR001372">
    <property type="entry name" value="Dynein_light_chain_typ-1/2"/>
</dbReference>
<protein>
    <recommendedName>
        <fullName evidence="1">Dynein light chain</fullName>
    </recommendedName>
</protein>
<dbReference type="SUPFAM" id="SSF54648">
    <property type="entry name" value="DLC"/>
    <property type="match status" value="1"/>
</dbReference>
<organism evidence="3">
    <name type="scientific">Aureococcus anophagefferens</name>
    <name type="common">Harmful bloom alga</name>
    <dbReference type="NCBI Taxonomy" id="44056"/>
    <lineage>
        <taxon>Eukaryota</taxon>
        <taxon>Sar</taxon>
        <taxon>Stramenopiles</taxon>
        <taxon>Ochrophyta</taxon>
        <taxon>Pelagophyceae</taxon>
        <taxon>Pelagomonadales</taxon>
        <taxon>Pelagomonadaceae</taxon>
        <taxon>Aureococcus</taxon>
    </lineage>
</organism>
<dbReference type="KEGG" id="aaf:AURANDRAFT_17776"/>
<dbReference type="PANTHER" id="PTHR11886">
    <property type="entry name" value="DYNEIN LIGHT CHAIN"/>
    <property type="match status" value="1"/>
</dbReference>
<keyword evidence="1" id="KW-0963">Cytoplasm</keyword>
<dbReference type="InParanoid" id="F0YKW2"/>
<dbReference type="GO" id="GO:0045505">
    <property type="term" value="F:dynein intermediate chain binding"/>
    <property type="evidence" value="ECO:0007669"/>
    <property type="project" value="TreeGrafter"/>
</dbReference>
<name>F0YKW2_AURAN</name>
<comment type="subcellular location">
    <subcellularLocation>
        <location evidence="1">Cytoplasm</location>
        <location evidence="1">Cytoskeleton</location>
    </subcellularLocation>
</comment>
<gene>
    <name evidence="2" type="ORF">AURANDRAFT_17776</name>
</gene>
<sequence length="50" mass="5605">DVATDLKKNFDAAYGGTWHCVVGANYGSSITHQTKYLLFFQLDQAHVLIF</sequence>
<dbReference type="SMART" id="SM01375">
    <property type="entry name" value="Dynein_light"/>
    <property type="match status" value="1"/>
</dbReference>
<evidence type="ECO:0000313" key="3">
    <source>
        <dbReference type="Proteomes" id="UP000002729"/>
    </source>
</evidence>
<dbReference type="Gene3D" id="3.30.740.10">
    <property type="entry name" value="Protein Inhibitor Of Neuronal Nitric Oxide Synthase"/>
    <property type="match status" value="1"/>
</dbReference>
<dbReference type="PANTHER" id="PTHR11886:SF35">
    <property type="entry name" value="DYNEIN LIGHT CHAIN"/>
    <property type="match status" value="1"/>
</dbReference>
<dbReference type="eggNOG" id="KOG3430">
    <property type="taxonomic scope" value="Eukaryota"/>
</dbReference>
<dbReference type="OrthoDB" id="10033309at2759"/>
<dbReference type="GO" id="GO:0005868">
    <property type="term" value="C:cytoplasmic dynein complex"/>
    <property type="evidence" value="ECO:0007669"/>
    <property type="project" value="TreeGrafter"/>
</dbReference>
<keyword evidence="3" id="KW-1185">Reference proteome</keyword>
<feature type="non-terminal residue" evidence="2">
    <location>
        <position position="50"/>
    </location>
</feature>
<dbReference type="InterPro" id="IPR037177">
    <property type="entry name" value="DLC_sf"/>
</dbReference>
<evidence type="ECO:0000313" key="2">
    <source>
        <dbReference type="EMBL" id="EGB04252.1"/>
    </source>
</evidence>
<feature type="non-terminal residue" evidence="2">
    <location>
        <position position="1"/>
    </location>
</feature>
<dbReference type="EMBL" id="GL833154">
    <property type="protein sequence ID" value="EGB04252.1"/>
    <property type="molecule type" value="Genomic_DNA"/>
</dbReference>
<dbReference type="Pfam" id="PF01221">
    <property type="entry name" value="Dynein_light"/>
    <property type="match status" value="1"/>
</dbReference>
<keyword evidence="1" id="KW-0505">Motor protein</keyword>
<dbReference type="GeneID" id="20218893"/>
<evidence type="ECO:0000256" key="1">
    <source>
        <dbReference type="RuleBase" id="RU365010"/>
    </source>
</evidence>
<dbReference type="Proteomes" id="UP000002729">
    <property type="component" value="Unassembled WGS sequence"/>
</dbReference>
<keyword evidence="1" id="KW-0206">Cytoskeleton</keyword>
<dbReference type="GO" id="GO:0005874">
    <property type="term" value="C:microtubule"/>
    <property type="evidence" value="ECO:0007669"/>
    <property type="project" value="UniProtKB-KW"/>
</dbReference>
<keyword evidence="1" id="KW-0493">Microtubule</keyword>
<dbReference type="AlphaFoldDB" id="F0YKW2"/>
<reference evidence="2 3" key="1">
    <citation type="journal article" date="2011" name="Proc. Natl. Acad. Sci. U.S.A.">
        <title>Niche of harmful alga Aureococcus anophagefferens revealed through ecogenomics.</title>
        <authorList>
            <person name="Gobler C.J."/>
            <person name="Berry D.L."/>
            <person name="Dyhrman S.T."/>
            <person name="Wilhelm S.W."/>
            <person name="Salamov A."/>
            <person name="Lobanov A.V."/>
            <person name="Zhang Y."/>
            <person name="Collier J.L."/>
            <person name="Wurch L.L."/>
            <person name="Kustka A.B."/>
            <person name="Dill B.D."/>
            <person name="Shah M."/>
            <person name="VerBerkmoes N.C."/>
            <person name="Kuo A."/>
            <person name="Terry A."/>
            <person name="Pangilinan J."/>
            <person name="Lindquist E.A."/>
            <person name="Lucas S."/>
            <person name="Paulsen I.T."/>
            <person name="Hattenrath-Lehmann T.K."/>
            <person name="Talmage S.C."/>
            <person name="Walker E.A."/>
            <person name="Koch F."/>
            <person name="Burson A.M."/>
            <person name="Marcoval M.A."/>
            <person name="Tang Y.Z."/>
            <person name="Lecleir G.R."/>
            <person name="Coyne K.J."/>
            <person name="Berg G.M."/>
            <person name="Bertrand E.M."/>
            <person name="Saito M.A."/>
            <person name="Gladyshev V.N."/>
            <person name="Grigoriev I.V."/>
        </authorList>
    </citation>
    <scope>NUCLEOTIDE SEQUENCE [LARGE SCALE GENOMIC DNA]</scope>
    <source>
        <strain evidence="3">CCMP 1984</strain>
    </source>
</reference>
<accession>F0YKW2</accession>
<dbReference type="GO" id="GO:0007017">
    <property type="term" value="P:microtubule-based process"/>
    <property type="evidence" value="ECO:0007669"/>
    <property type="project" value="InterPro"/>
</dbReference>
<proteinExistence type="inferred from homology"/>
<dbReference type="RefSeq" id="XP_009041103.1">
    <property type="nucleotide sequence ID" value="XM_009042855.1"/>
</dbReference>
<dbReference type="CDD" id="cd21450">
    <property type="entry name" value="DLC-like_DYNLL1-like"/>
    <property type="match status" value="1"/>
</dbReference>